<protein>
    <submittedName>
        <fullName evidence="2">7810_t:CDS:1</fullName>
    </submittedName>
</protein>
<name>A0A9N8ZXV5_9GLOM</name>
<dbReference type="CDD" id="cd09917">
    <property type="entry name" value="F-box_SF"/>
    <property type="match status" value="1"/>
</dbReference>
<feature type="domain" description="F-box" evidence="1">
    <location>
        <begin position="4"/>
        <end position="49"/>
    </location>
</feature>
<dbReference type="AlphaFoldDB" id="A0A9N8ZXV5"/>
<dbReference type="SUPFAM" id="SSF81383">
    <property type="entry name" value="F-box domain"/>
    <property type="match status" value="1"/>
</dbReference>
<dbReference type="InterPro" id="IPR001810">
    <property type="entry name" value="F-box_dom"/>
</dbReference>
<dbReference type="EMBL" id="CAJVPI010000268">
    <property type="protein sequence ID" value="CAG8510976.1"/>
    <property type="molecule type" value="Genomic_DNA"/>
</dbReference>
<reference evidence="2" key="1">
    <citation type="submission" date="2021-06" db="EMBL/GenBank/DDBJ databases">
        <authorList>
            <person name="Kallberg Y."/>
            <person name="Tangrot J."/>
            <person name="Rosling A."/>
        </authorList>
    </citation>
    <scope>NUCLEOTIDE SEQUENCE</scope>
    <source>
        <strain evidence="2">BR232B</strain>
    </source>
</reference>
<dbReference type="InterPro" id="IPR036047">
    <property type="entry name" value="F-box-like_dom_sf"/>
</dbReference>
<proteinExistence type="predicted"/>
<keyword evidence="3" id="KW-1185">Reference proteome</keyword>
<evidence type="ECO:0000313" key="3">
    <source>
        <dbReference type="Proteomes" id="UP000789739"/>
    </source>
</evidence>
<organism evidence="2 3">
    <name type="scientific">Paraglomus brasilianum</name>
    <dbReference type="NCBI Taxonomy" id="144538"/>
    <lineage>
        <taxon>Eukaryota</taxon>
        <taxon>Fungi</taxon>
        <taxon>Fungi incertae sedis</taxon>
        <taxon>Mucoromycota</taxon>
        <taxon>Glomeromycotina</taxon>
        <taxon>Glomeromycetes</taxon>
        <taxon>Paraglomerales</taxon>
        <taxon>Paraglomeraceae</taxon>
        <taxon>Paraglomus</taxon>
    </lineage>
</organism>
<accession>A0A9N8ZXV5</accession>
<dbReference type="PROSITE" id="PS50181">
    <property type="entry name" value="FBOX"/>
    <property type="match status" value="1"/>
</dbReference>
<gene>
    <name evidence="2" type="ORF">PBRASI_LOCUS3110</name>
</gene>
<comment type="caution">
    <text evidence="2">The sequence shown here is derived from an EMBL/GenBank/DDBJ whole genome shotgun (WGS) entry which is preliminary data.</text>
</comment>
<dbReference type="Pfam" id="PF12937">
    <property type="entry name" value="F-box-like"/>
    <property type="match status" value="1"/>
</dbReference>
<dbReference type="OrthoDB" id="2399195at2759"/>
<dbReference type="Proteomes" id="UP000789739">
    <property type="component" value="Unassembled WGS sequence"/>
</dbReference>
<evidence type="ECO:0000313" key="2">
    <source>
        <dbReference type="EMBL" id="CAG8510976.1"/>
    </source>
</evidence>
<evidence type="ECO:0000259" key="1">
    <source>
        <dbReference type="PROSITE" id="PS50181"/>
    </source>
</evidence>
<sequence>MAFITSFLSLPNEILLMIFEMLDIASLFAVSDTCKLFNLLSCEYIIKSFESPELTLRLSFNQEYKLKPQVEFRFSHVDKATNNLVFKPKTQRQMKFYNSAVVRKPNLYNVALMTDNNNEISCLSKENFLPKTAPISIKNSGTFNKTHKINRYSNNNLQLSYSFSYTVSTTPENVKPTRSGERWITPTEFSCPFEFFYPQEDSVYKRFMNLFGKQRGNKTSMKKLSKQKWVNSKLIASKKYEQMHHSVSTPNLVFH</sequence>
<dbReference type="Gene3D" id="1.20.1280.50">
    <property type="match status" value="1"/>
</dbReference>